<evidence type="ECO:0000313" key="2">
    <source>
        <dbReference type="Proteomes" id="UP001165342"/>
    </source>
</evidence>
<comment type="caution">
    <text evidence="1">The sequence shown here is derived from an EMBL/GenBank/DDBJ whole genome shotgun (WGS) entry which is preliminary data.</text>
</comment>
<reference evidence="1" key="1">
    <citation type="submission" date="2022-05" db="EMBL/GenBank/DDBJ databases">
        <authorList>
            <person name="Jo J.-H."/>
            <person name="Im W.-T."/>
        </authorList>
    </citation>
    <scope>NUCLEOTIDE SEQUENCE</scope>
    <source>
        <strain evidence="1">SE220</strain>
    </source>
</reference>
<evidence type="ECO:0000313" key="1">
    <source>
        <dbReference type="EMBL" id="MCL6728672.1"/>
    </source>
</evidence>
<protein>
    <recommendedName>
        <fullName evidence="3">Terminase</fullName>
    </recommendedName>
</protein>
<sequence>MRKRSAKSWTKAKEAQFLSVLGETCNVTRACEAAGVSVTHAYRMRKTKAAFRAAWLDAIGAAYHRLELVLLDRAFNGTEKVVQRRDGSEERMREYSNQLGLALLKMHRDTAIQSSTEPTAEDVEEARRRLAKKLLRLKERIVAGGAPG</sequence>
<gene>
    <name evidence="1" type="ORF">LZ538_01210</name>
</gene>
<accession>A0ABT0RYJ0</accession>
<name>A0ABT0RYJ0_9SPHN</name>
<dbReference type="RefSeq" id="WP_249830177.1">
    <property type="nucleotide sequence ID" value="NZ_JAMGBE010000001.1"/>
</dbReference>
<evidence type="ECO:0008006" key="3">
    <source>
        <dbReference type="Google" id="ProtNLM"/>
    </source>
</evidence>
<dbReference type="Proteomes" id="UP001165342">
    <property type="component" value="Unassembled WGS sequence"/>
</dbReference>
<proteinExistence type="predicted"/>
<keyword evidence="2" id="KW-1185">Reference proteome</keyword>
<organism evidence="1 2">
    <name type="scientific">Sphingomonas hankyongi</name>
    <dbReference type="NCBI Taxonomy" id="2908209"/>
    <lineage>
        <taxon>Bacteria</taxon>
        <taxon>Pseudomonadati</taxon>
        <taxon>Pseudomonadota</taxon>
        <taxon>Alphaproteobacteria</taxon>
        <taxon>Sphingomonadales</taxon>
        <taxon>Sphingomonadaceae</taxon>
        <taxon>Sphingomonas</taxon>
    </lineage>
</organism>
<dbReference type="EMBL" id="JAMGBE010000001">
    <property type="protein sequence ID" value="MCL6728672.1"/>
    <property type="molecule type" value="Genomic_DNA"/>
</dbReference>